<evidence type="ECO:0000256" key="8">
    <source>
        <dbReference type="HAMAP-Rule" id="MF_00195"/>
    </source>
</evidence>
<dbReference type="CDD" id="cd01895">
    <property type="entry name" value="EngA2"/>
    <property type="match status" value="1"/>
</dbReference>
<evidence type="ECO:0000256" key="1">
    <source>
        <dbReference type="ARBA" id="ARBA00008279"/>
    </source>
</evidence>
<dbReference type="InterPro" id="IPR027417">
    <property type="entry name" value="P-loop_NTPase"/>
</dbReference>
<dbReference type="InterPro" id="IPR006073">
    <property type="entry name" value="GTP-bd"/>
</dbReference>
<dbReference type="InterPro" id="IPR015946">
    <property type="entry name" value="KH_dom-like_a/b"/>
</dbReference>
<dbReference type="GO" id="GO:0042254">
    <property type="term" value="P:ribosome biogenesis"/>
    <property type="evidence" value="ECO:0007669"/>
    <property type="project" value="UniProtKB-KW"/>
</dbReference>
<organism evidence="13">
    <name type="scientific">uncultured Desulfobacteraceae bacterium</name>
    <dbReference type="NCBI Taxonomy" id="218296"/>
    <lineage>
        <taxon>Bacteria</taxon>
        <taxon>Pseudomonadati</taxon>
        <taxon>Thermodesulfobacteriota</taxon>
        <taxon>Desulfobacteria</taxon>
        <taxon>Desulfobacterales</taxon>
        <taxon>Desulfobacteraceae</taxon>
        <taxon>environmental samples</taxon>
    </lineage>
</organism>
<evidence type="ECO:0000256" key="3">
    <source>
        <dbReference type="ARBA" id="ARBA00022517"/>
    </source>
</evidence>
<feature type="binding site" evidence="8">
    <location>
        <begin position="198"/>
        <end position="205"/>
    </location>
    <ligand>
        <name>GTP</name>
        <dbReference type="ChEBI" id="CHEBI:37565"/>
        <label>2</label>
    </ligand>
</feature>
<feature type="binding site" evidence="8">
    <location>
        <begin position="66"/>
        <end position="70"/>
    </location>
    <ligand>
        <name>GTP</name>
        <dbReference type="ChEBI" id="CHEBI:37565"/>
        <label>1</label>
    </ligand>
</feature>
<name>A0A484HCW1_9BACT</name>
<feature type="binding site" evidence="8">
    <location>
        <begin position="310"/>
        <end position="313"/>
    </location>
    <ligand>
        <name>GTP</name>
        <dbReference type="ChEBI" id="CHEBI:37565"/>
        <label>2</label>
    </ligand>
</feature>
<dbReference type="PANTHER" id="PTHR43834:SF6">
    <property type="entry name" value="GTPASE DER"/>
    <property type="match status" value="1"/>
</dbReference>
<gene>
    <name evidence="8 13" type="primary">der</name>
    <name evidence="13" type="ORF">EPICR_10017</name>
</gene>
<dbReference type="Gene3D" id="3.40.50.300">
    <property type="entry name" value="P-loop containing nucleotide triphosphate hydrolases"/>
    <property type="match status" value="2"/>
</dbReference>
<feature type="binding site" evidence="8">
    <location>
        <begin position="19"/>
        <end position="26"/>
    </location>
    <ligand>
        <name>GTP</name>
        <dbReference type="ChEBI" id="CHEBI:37565"/>
        <label>1</label>
    </ligand>
</feature>
<dbReference type="HAMAP" id="MF_00195">
    <property type="entry name" value="GTPase_Der"/>
    <property type="match status" value="1"/>
</dbReference>
<dbReference type="Pfam" id="PF14714">
    <property type="entry name" value="KH_dom-like"/>
    <property type="match status" value="1"/>
</dbReference>
<dbReference type="FunFam" id="3.40.50.300:FF:000040">
    <property type="entry name" value="GTPase Der"/>
    <property type="match status" value="1"/>
</dbReference>
<keyword evidence="5 8" id="KW-0547">Nucleotide-binding</keyword>
<dbReference type="SUPFAM" id="SSF52540">
    <property type="entry name" value="P-loop containing nucleoside triphosphate hydrolases"/>
    <property type="match status" value="2"/>
</dbReference>
<evidence type="ECO:0000256" key="6">
    <source>
        <dbReference type="ARBA" id="ARBA00023134"/>
    </source>
</evidence>
<dbReference type="InterPro" id="IPR005225">
    <property type="entry name" value="Small_GTP-bd"/>
</dbReference>
<reference evidence="13" key="1">
    <citation type="submission" date="2019-01" db="EMBL/GenBank/DDBJ databases">
        <authorList>
            <consortium name="Genoscope - CEA"/>
            <person name="William W."/>
        </authorList>
    </citation>
    <scope>NUCLEOTIDE SEQUENCE</scope>
    <source>
        <strain evidence="13">CR-1</strain>
    </source>
</reference>
<feature type="domain" description="EngA-type G" evidence="12">
    <location>
        <begin position="13"/>
        <end position="177"/>
    </location>
</feature>
<keyword evidence="6 8" id="KW-0342">GTP-binding</keyword>
<dbReference type="CDD" id="cd01894">
    <property type="entry name" value="EngA1"/>
    <property type="match status" value="1"/>
</dbReference>
<dbReference type="AlphaFoldDB" id="A0A484HCW1"/>
<evidence type="ECO:0000259" key="12">
    <source>
        <dbReference type="PROSITE" id="PS51712"/>
    </source>
</evidence>
<evidence type="ECO:0000256" key="5">
    <source>
        <dbReference type="ARBA" id="ARBA00022741"/>
    </source>
</evidence>
<evidence type="ECO:0000256" key="2">
    <source>
        <dbReference type="ARBA" id="ARBA00020953"/>
    </source>
</evidence>
<dbReference type="NCBIfam" id="TIGR00231">
    <property type="entry name" value="small_GTP"/>
    <property type="match status" value="2"/>
</dbReference>
<evidence type="ECO:0000256" key="9">
    <source>
        <dbReference type="PROSITE-ProRule" id="PRU01049"/>
    </source>
</evidence>
<dbReference type="Gene3D" id="3.30.300.20">
    <property type="match status" value="1"/>
</dbReference>
<dbReference type="GO" id="GO:0043022">
    <property type="term" value="F:ribosome binding"/>
    <property type="evidence" value="ECO:0007669"/>
    <property type="project" value="TreeGrafter"/>
</dbReference>
<dbReference type="EMBL" id="CAACVI010000001">
    <property type="protein sequence ID" value="VEN72518.1"/>
    <property type="molecule type" value="Genomic_DNA"/>
</dbReference>
<protein>
    <recommendedName>
        <fullName evidence="2 8">GTPase Der</fullName>
    </recommendedName>
    <alternativeName>
        <fullName evidence="7 8">GTP-binding protein EngA</fullName>
    </alternativeName>
</protein>
<comment type="function">
    <text evidence="8 10">GTPase that plays an essential role in the late steps of ribosome biogenesis.</text>
</comment>
<dbReference type="NCBIfam" id="TIGR03594">
    <property type="entry name" value="GTPase_EngA"/>
    <property type="match status" value="1"/>
</dbReference>
<dbReference type="PIRSF" id="PIRSF006485">
    <property type="entry name" value="GTP-binding_EngA"/>
    <property type="match status" value="1"/>
</dbReference>
<evidence type="ECO:0000256" key="10">
    <source>
        <dbReference type="RuleBase" id="RU004481"/>
    </source>
</evidence>
<evidence type="ECO:0000256" key="7">
    <source>
        <dbReference type="ARBA" id="ARBA00032345"/>
    </source>
</evidence>
<feature type="domain" description="EngA-type G" evidence="12">
    <location>
        <begin position="192"/>
        <end position="367"/>
    </location>
</feature>
<dbReference type="PANTHER" id="PTHR43834">
    <property type="entry name" value="GTPASE DER"/>
    <property type="match status" value="1"/>
</dbReference>
<evidence type="ECO:0000313" key="13">
    <source>
        <dbReference type="EMBL" id="VEN72518.1"/>
    </source>
</evidence>
<comment type="subunit">
    <text evidence="8">Associates with the 50S ribosomal subunit.</text>
</comment>
<sequence>MRQKNISHLQPRPVVAVSGRPNVGKSTLFNRITRTKDALVDNFPGVTRDRHYGDASWNDRDFVLIDTGGMHFDKNDTFSESIFAQACRALEDADAVIHLLDGKAGLSPFDADIIRMLRQIQKPVFYAVNKVDGHGQEGRMDDFHTLGMDRLYPVSAEHGYGVHDLLDSLTAGFDETGETPGPDLQSDGTEIRRIAVAGRPNVGKSSLINRILGEDRLIVSDSPGTTRDSIDSLRRINKIPYLLVDTAGIRRKKKVSQKLEKFSVIKSLKSLDRCDIALIMIDASEGMTDQDVTVAGYAHDRGCGCVFLLNKWDKVEKDRHTLKKYYEEVKTAAKFLSFAPIMTISALTGLRALKIFPLVEEVYAQYSSRVGTGPLNRILGQAIEKNEPSLTRGRRIKFYYATQISSRPPLFVCFVNYPGAVHFSYKRYLMNQIRAGAGLDKTPIRLIFRQRPNRKRPRNPKLGGKPGRKS</sequence>
<dbReference type="PRINTS" id="PR00326">
    <property type="entry name" value="GTP1OBG"/>
</dbReference>
<evidence type="ECO:0000256" key="11">
    <source>
        <dbReference type="SAM" id="MobiDB-lite"/>
    </source>
</evidence>
<dbReference type="FunFam" id="3.40.50.300:FF:000057">
    <property type="entry name" value="GTPase Der"/>
    <property type="match status" value="1"/>
</dbReference>
<dbReference type="InterPro" id="IPR031166">
    <property type="entry name" value="G_ENGA"/>
</dbReference>
<dbReference type="FunFam" id="3.30.300.20:FF:000004">
    <property type="entry name" value="GTPase Der"/>
    <property type="match status" value="1"/>
</dbReference>
<proteinExistence type="inferred from homology"/>
<accession>A0A484HCW1</accession>
<feature type="binding site" evidence="8">
    <location>
        <begin position="129"/>
        <end position="132"/>
    </location>
    <ligand>
        <name>GTP</name>
        <dbReference type="ChEBI" id="CHEBI:37565"/>
        <label>1</label>
    </ligand>
</feature>
<keyword evidence="4 10" id="KW-0677">Repeat</keyword>
<dbReference type="PROSITE" id="PS51712">
    <property type="entry name" value="G_ENGA"/>
    <property type="match status" value="2"/>
</dbReference>
<comment type="similarity">
    <text evidence="1 8 9 10">Belongs to the TRAFAC class TrmE-Era-EngA-EngB-Septin-like GTPase superfamily. EngA (Der) GTPase family.</text>
</comment>
<feature type="binding site" evidence="8">
    <location>
        <begin position="245"/>
        <end position="249"/>
    </location>
    <ligand>
        <name>GTP</name>
        <dbReference type="ChEBI" id="CHEBI:37565"/>
        <label>2</label>
    </ligand>
</feature>
<dbReference type="GO" id="GO:0005525">
    <property type="term" value="F:GTP binding"/>
    <property type="evidence" value="ECO:0007669"/>
    <property type="project" value="UniProtKB-UniRule"/>
</dbReference>
<evidence type="ECO:0000256" key="4">
    <source>
        <dbReference type="ARBA" id="ARBA00022737"/>
    </source>
</evidence>
<feature type="region of interest" description="Disordered" evidence="11">
    <location>
        <begin position="450"/>
        <end position="470"/>
    </location>
</feature>
<dbReference type="InterPro" id="IPR016484">
    <property type="entry name" value="GTPase_Der"/>
</dbReference>
<keyword evidence="3 8" id="KW-0690">Ribosome biogenesis</keyword>
<dbReference type="Pfam" id="PF01926">
    <property type="entry name" value="MMR_HSR1"/>
    <property type="match status" value="2"/>
</dbReference>
<dbReference type="InterPro" id="IPR032859">
    <property type="entry name" value="KH_dom-like"/>
</dbReference>